<dbReference type="InterPro" id="IPR005502">
    <property type="entry name" value="Ribosyl_crysJ1"/>
</dbReference>
<dbReference type="PANTHER" id="PTHR16222">
    <property type="entry name" value="ADP-RIBOSYLGLYCOHYDROLASE"/>
    <property type="match status" value="1"/>
</dbReference>
<proteinExistence type="predicted"/>
<feature type="binding site" evidence="1">
    <location>
        <position position="58"/>
    </location>
    <ligand>
        <name>Mg(2+)</name>
        <dbReference type="ChEBI" id="CHEBI:18420"/>
        <label>1</label>
    </ligand>
</feature>
<accession>A0A563W3C6</accession>
<evidence type="ECO:0000313" key="2">
    <source>
        <dbReference type="EMBL" id="VEP18043.1"/>
    </source>
</evidence>
<dbReference type="InterPro" id="IPR036705">
    <property type="entry name" value="Ribosyl_crysJ1_sf"/>
</dbReference>
<organism evidence="2 3">
    <name type="scientific">Hyella patelloides LEGE 07179</name>
    <dbReference type="NCBI Taxonomy" id="945734"/>
    <lineage>
        <taxon>Bacteria</taxon>
        <taxon>Bacillati</taxon>
        <taxon>Cyanobacteriota</taxon>
        <taxon>Cyanophyceae</taxon>
        <taxon>Pleurocapsales</taxon>
        <taxon>Hyellaceae</taxon>
        <taxon>Hyella</taxon>
    </lineage>
</organism>
<dbReference type="OrthoDB" id="9798107at2"/>
<keyword evidence="1" id="KW-0479">Metal-binding</keyword>
<evidence type="ECO:0000313" key="3">
    <source>
        <dbReference type="Proteomes" id="UP000320055"/>
    </source>
</evidence>
<reference evidence="2 3" key="1">
    <citation type="submission" date="2019-01" db="EMBL/GenBank/DDBJ databases">
        <authorList>
            <person name="Brito A."/>
        </authorList>
    </citation>
    <scope>NUCLEOTIDE SEQUENCE [LARGE SCALE GENOMIC DNA]</scope>
    <source>
        <strain evidence="2">1</strain>
    </source>
</reference>
<dbReference type="AlphaFoldDB" id="A0A563W3C6"/>
<feature type="binding site" evidence="1">
    <location>
        <position position="277"/>
    </location>
    <ligand>
        <name>Mg(2+)</name>
        <dbReference type="ChEBI" id="CHEBI:18420"/>
        <label>1</label>
    </ligand>
</feature>
<feature type="binding site" evidence="1">
    <location>
        <position position="60"/>
    </location>
    <ligand>
        <name>Mg(2+)</name>
        <dbReference type="ChEBI" id="CHEBI:18420"/>
        <label>1</label>
    </ligand>
</feature>
<dbReference type="GO" id="GO:0046872">
    <property type="term" value="F:metal ion binding"/>
    <property type="evidence" value="ECO:0007669"/>
    <property type="project" value="UniProtKB-KW"/>
</dbReference>
<dbReference type="Proteomes" id="UP000320055">
    <property type="component" value="Unassembled WGS sequence"/>
</dbReference>
<dbReference type="Pfam" id="PF03747">
    <property type="entry name" value="ADP_ribosyl_GH"/>
    <property type="match status" value="1"/>
</dbReference>
<name>A0A563W3C6_9CYAN</name>
<sequence>MNQDKYNTATGCLLGALVGDAAGATLEFLEHDPTPEEVAWAKNMPGGGDLQVAPGQITDDGELTLCLARALSECEQFDLEIIARHYAEWVESRPFDMGFTTSYSLGSYRDIDVSHEGYAAVMKKSASKMCLGSKANGSLMRITPLGIWGHNLDIAEIANFAIQDTSLSHPNNSCGYAVACYCIAIATLIQHPGHRELAFNDARMWLDYQANSVKDSYQYHCWAEVSSWLYDAADNVNVPYFPHIGFIKIAFTHAFRHLLLGSDYENAIAETLRGGGDTDTNACIVGGLIGAAVGVDGIPENMRESVLNCDTTMGKHPRPAFLHPCQIEELIPQLLG</sequence>
<gene>
    <name evidence="2" type="ORF">H1P_680011</name>
</gene>
<feature type="binding site" evidence="1">
    <location>
        <position position="280"/>
    </location>
    <ligand>
        <name>Mg(2+)</name>
        <dbReference type="ChEBI" id="CHEBI:18420"/>
        <label>1</label>
    </ligand>
</feature>
<dbReference type="SUPFAM" id="SSF101478">
    <property type="entry name" value="ADP-ribosylglycohydrolase"/>
    <property type="match status" value="1"/>
</dbReference>
<evidence type="ECO:0000256" key="1">
    <source>
        <dbReference type="PIRSR" id="PIRSR605502-1"/>
    </source>
</evidence>
<keyword evidence="1" id="KW-0460">Magnesium</keyword>
<dbReference type="PANTHER" id="PTHR16222:SF35">
    <property type="entry name" value="ADP-RIBOSYLGLYCOHYDROLASE"/>
    <property type="match status" value="1"/>
</dbReference>
<protein>
    <submittedName>
        <fullName evidence="2">ADP-ribosylation/crystallin J1</fullName>
    </submittedName>
</protein>
<feature type="binding site" evidence="1">
    <location>
        <position position="279"/>
    </location>
    <ligand>
        <name>Mg(2+)</name>
        <dbReference type="ChEBI" id="CHEBI:18420"/>
        <label>1</label>
    </ligand>
</feature>
<feature type="binding site" evidence="1">
    <location>
        <position position="59"/>
    </location>
    <ligand>
        <name>Mg(2+)</name>
        <dbReference type="ChEBI" id="CHEBI:18420"/>
        <label>1</label>
    </ligand>
</feature>
<comment type="cofactor">
    <cofactor evidence="1">
        <name>Mg(2+)</name>
        <dbReference type="ChEBI" id="CHEBI:18420"/>
    </cofactor>
    <text evidence="1">Binds 2 magnesium ions per subunit.</text>
</comment>
<dbReference type="RefSeq" id="WP_144867328.1">
    <property type="nucleotide sequence ID" value="NZ_LR213827.1"/>
</dbReference>
<dbReference type="Gene3D" id="1.10.4080.10">
    <property type="entry name" value="ADP-ribosylation/Crystallin J1"/>
    <property type="match status" value="1"/>
</dbReference>
<dbReference type="InterPro" id="IPR050792">
    <property type="entry name" value="ADP-ribosylglycohydrolase"/>
</dbReference>
<keyword evidence="3" id="KW-1185">Reference proteome</keyword>
<dbReference type="EMBL" id="CAACVJ010000645">
    <property type="protein sequence ID" value="VEP18043.1"/>
    <property type="molecule type" value="Genomic_DNA"/>
</dbReference>